<organism evidence="1 2">
    <name type="scientific">Macrostomum lignano</name>
    <dbReference type="NCBI Taxonomy" id="282301"/>
    <lineage>
        <taxon>Eukaryota</taxon>
        <taxon>Metazoa</taxon>
        <taxon>Spiralia</taxon>
        <taxon>Lophotrochozoa</taxon>
        <taxon>Platyhelminthes</taxon>
        <taxon>Rhabditophora</taxon>
        <taxon>Macrostomorpha</taxon>
        <taxon>Macrostomida</taxon>
        <taxon>Macrostomidae</taxon>
        <taxon>Macrostomum</taxon>
    </lineage>
</organism>
<accession>A0A1I8FAJ3</accession>
<sequence length="94" mass="9804">SSWPAGSPLNCQDDYVEPHKLQGLPVFDDNALTSGYARRPTSATRMPSGPISRIHLQPFLNSPLSPADDSVNPTACACVETPVTSAAATAASAH</sequence>
<protein>
    <submittedName>
        <fullName evidence="2">Uncharacterized protein</fullName>
    </submittedName>
</protein>
<dbReference type="AlphaFoldDB" id="A0A1I8FAJ3"/>
<dbReference type="WBParaSite" id="maker-unitig_27071-snap-gene-0.2-mRNA-1">
    <property type="protein sequence ID" value="maker-unitig_27071-snap-gene-0.2-mRNA-1"/>
    <property type="gene ID" value="maker-unitig_27071-snap-gene-0.2"/>
</dbReference>
<proteinExistence type="predicted"/>
<keyword evidence="1" id="KW-1185">Reference proteome</keyword>
<dbReference type="Proteomes" id="UP000095280">
    <property type="component" value="Unplaced"/>
</dbReference>
<name>A0A1I8FAJ3_9PLAT</name>
<reference evidence="2" key="1">
    <citation type="submission" date="2016-11" db="UniProtKB">
        <authorList>
            <consortium name="WormBaseParasite"/>
        </authorList>
    </citation>
    <scope>IDENTIFICATION</scope>
</reference>
<evidence type="ECO:0000313" key="1">
    <source>
        <dbReference type="Proteomes" id="UP000095280"/>
    </source>
</evidence>
<evidence type="ECO:0000313" key="2">
    <source>
        <dbReference type="WBParaSite" id="maker-unitig_27071-snap-gene-0.2-mRNA-1"/>
    </source>
</evidence>